<feature type="chain" id="PRO_5019362980" description="Adhesin" evidence="1">
    <location>
        <begin position="26"/>
        <end position="394"/>
    </location>
</feature>
<dbReference type="EMBL" id="RQXW01000015">
    <property type="protein sequence ID" value="RTE64909.1"/>
    <property type="molecule type" value="Genomic_DNA"/>
</dbReference>
<reference evidence="2 3" key="1">
    <citation type="submission" date="2018-11" db="EMBL/GenBank/DDBJ databases">
        <title>The draft genome sequence of Amphritea opalescens ANRC-JH13T.</title>
        <authorList>
            <person name="Fang Z."/>
            <person name="Zhang Y."/>
            <person name="Han X."/>
        </authorList>
    </citation>
    <scope>NUCLEOTIDE SEQUENCE [LARGE SCALE GENOMIC DNA]</scope>
    <source>
        <strain evidence="2 3">ANRC-JH13</strain>
    </source>
</reference>
<keyword evidence="1" id="KW-0732">Signal</keyword>
<evidence type="ECO:0000256" key="1">
    <source>
        <dbReference type="SAM" id="SignalP"/>
    </source>
</evidence>
<gene>
    <name evidence="2" type="ORF">EH243_14610</name>
</gene>
<dbReference type="RefSeq" id="WP_126159409.1">
    <property type="nucleotide sequence ID" value="NZ_RQXW01000015.1"/>
</dbReference>
<accession>A0A430KN41</accession>
<protein>
    <recommendedName>
        <fullName evidence="4">Adhesin</fullName>
    </recommendedName>
</protein>
<sequence length="394" mass="40238">MKQVFKLAPLAVAVAAFGFAGIASADNGGRHHQSKEGATLSKSVSVSKTVDYSGDVSISGDIQINALGMAVIDQEQDSDNNLTINDRVDNNATFNGNALRSGKGNIGVNVSAGDNNVQSNAAALAAADAGFVFGSADAEVFVDQNAENNVAFNWGTINNSSLSGNALQNAKGNIAVNVASGSGNVQGNSFAASVASGSMGEATVSVAQETEGNMTHNMPEETFEVVTTEFSVGGKLQGDYSGNGQGGYIGVNGPAQYTGTSTQSNDVYPEIWKGDSHSDGGSTYVGHIDFDNEAEDAGKFEFDEEGTIGSSLEGGVLGFSEAGTQALSGVLTGSAQHVISRYVRHQNNASLGDNALRGAKGNIGVNITAGTNNLQNNSLAMTKVDVMTAVAPTE</sequence>
<comment type="caution">
    <text evidence="2">The sequence shown here is derived from an EMBL/GenBank/DDBJ whole genome shotgun (WGS) entry which is preliminary data.</text>
</comment>
<keyword evidence="3" id="KW-1185">Reference proteome</keyword>
<evidence type="ECO:0000313" key="2">
    <source>
        <dbReference type="EMBL" id="RTE64909.1"/>
    </source>
</evidence>
<dbReference type="Proteomes" id="UP000283087">
    <property type="component" value="Unassembled WGS sequence"/>
</dbReference>
<name>A0A430KN41_9GAMM</name>
<organism evidence="2 3">
    <name type="scientific">Amphritea opalescens</name>
    <dbReference type="NCBI Taxonomy" id="2490544"/>
    <lineage>
        <taxon>Bacteria</taxon>
        <taxon>Pseudomonadati</taxon>
        <taxon>Pseudomonadota</taxon>
        <taxon>Gammaproteobacteria</taxon>
        <taxon>Oceanospirillales</taxon>
        <taxon>Oceanospirillaceae</taxon>
        <taxon>Amphritea</taxon>
    </lineage>
</organism>
<dbReference type="AlphaFoldDB" id="A0A430KN41"/>
<feature type="signal peptide" evidence="1">
    <location>
        <begin position="1"/>
        <end position="25"/>
    </location>
</feature>
<dbReference type="OrthoDB" id="5833205at2"/>
<proteinExistence type="predicted"/>
<evidence type="ECO:0008006" key="4">
    <source>
        <dbReference type="Google" id="ProtNLM"/>
    </source>
</evidence>
<evidence type="ECO:0000313" key="3">
    <source>
        <dbReference type="Proteomes" id="UP000283087"/>
    </source>
</evidence>